<protein>
    <submittedName>
        <fullName evidence="3">Retrotransposon gag domain-containing protein</fullName>
    </submittedName>
</protein>
<proteinExistence type="predicted"/>
<evidence type="ECO:0000256" key="1">
    <source>
        <dbReference type="SAM" id="MobiDB-lite"/>
    </source>
</evidence>
<evidence type="ECO:0000313" key="2">
    <source>
        <dbReference type="Proteomes" id="UP000046395"/>
    </source>
</evidence>
<evidence type="ECO:0000313" key="3">
    <source>
        <dbReference type="WBParaSite" id="TMUE_2000007556.1"/>
    </source>
</evidence>
<accession>A0A5S6QJL9</accession>
<organism evidence="2 3">
    <name type="scientific">Trichuris muris</name>
    <name type="common">Mouse whipworm</name>
    <dbReference type="NCBI Taxonomy" id="70415"/>
    <lineage>
        <taxon>Eukaryota</taxon>
        <taxon>Metazoa</taxon>
        <taxon>Ecdysozoa</taxon>
        <taxon>Nematoda</taxon>
        <taxon>Enoplea</taxon>
        <taxon>Dorylaimia</taxon>
        <taxon>Trichinellida</taxon>
        <taxon>Trichuridae</taxon>
        <taxon>Trichuris</taxon>
    </lineage>
</organism>
<dbReference type="WBParaSite" id="TMUE_2000007556.1">
    <property type="protein sequence ID" value="TMUE_2000007556.1"/>
    <property type="gene ID" value="WBGene00299921"/>
</dbReference>
<sequence>MVERVHFWQRFRHDEESVVRFRNALRGLASHCEFGPSLAERLRDQLVIGNNNTTWQQELLRLFPTNDATLQQVEDAVTRLELADVQQMQLQNSARAVNGSAIRRVKEQTWWHVNRVPGCGAHEQKRDTEGFQTKTGAIRTQTAGGRSTMKSNGPHQSSAWGNPQGRSEFVAISR</sequence>
<dbReference type="AlphaFoldDB" id="A0A5S6QJL9"/>
<keyword evidence="2" id="KW-1185">Reference proteome</keyword>
<reference evidence="3" key="1">
    <citation type="submission" date="2019-12" db="UniProtKB">
        <authorList>
            <consortium name="WormBaseParasite"/>
        </authorList>
    </citation>
    <scope>IDENTIFICATION</scope>
</reference>
<name>A0A5S6QJL9_TRIMR</name>
<feature type="compositionally biased region" description="Polar residues" evidence="1">
    <location>
        <begin position="138"/>
        <end position="165"/>
    </location>
</feature>
<feature type="region of interest" description="Disordered" evidence="1">
    <location>
        <begin position="138"/>
        <end position="174"/>
    </location>
</feature>
<dbReference type="Proteomes" id="UP000046395">
    <property type="component" value="Unassembled WGS sequence"/>
</dbReference>